<comment type="caution">
    <text evidence="1">The sequence shown here is derived from an EMBL/GenBank/DDBJ whole genome shotgun (WGS) entry which is preliminary data.</text>
</comment>
<sequence>MSISFLHDDVMQANAKCNQAKPRLSTWRPGFVFFTFNAVSAIGSGP</sequence>
<reference evidence="1 2" key="1">
    <citation type="journal article" date="2013" name="Genome Announc.">
        <title>Draft Genome Sequence of Sphingobium lactosutens Strain DS20T, Isolated from a Hexachlorocyclohexane Dumpsite.</title>
        <authorList>
            <person name="Kumar R."/>
            <person name="Dwivedi V."/>
            <person name="Negi V."/>
            <person name="Khurana J.P."/>
            <person name="Lal R."/>
        </authorList>
    </citation>
    <scope>NUCLEOTIDE SEQUENCE [LARGE SCALE GENOMIC DNA]</scope>
    <source>
        <strain evidence="1 2">DS20</strain>
    </source>
</reference>
<proteinExistence type="predicted"/>
<evidence type="ECO:0000313" key="2">
    <source>
        <dbReference type="Proteomes" id="UP000015531"/>
    </source>
</evidence>
<evidence type="ECO:0000313" key="1">
    <source>
        <dbReference type="EMBL" id="EQB18511.1"/>
    </source>
</evidence>
<dbReference type="AlphaFoldDB" id="T0HQ62"/>
<dbReference type="EMBL" id="ATDP01000048">
    <property type="protein sequence ID" value="EQB18511.1"/>
    <property type="molecule type" value="Genomic_DNA"/>
</dbReference>
<gene>
    <name evidence="1" type="ORF">RLDS_02275</name>
</gene>
<name>T0HQ62_9SPHN</name>
<dbReference type="Proteomes" id="UP000015531">
    <property type="component" value="Unassembled WGS sequence"/>
</dbReference>
<organism evidence="1 2">
    <name type="scientific">Sphingobium lactosutens DS20</name>
    <dbReference type="NCBI Taxonomy" id="1331060"/>
    <lineage>
        <taxon>Bacteria</taxon>
        <taxon>Pseudomonadati</taxon>
        <taxon>Pseudomonadota</taxon>
        <taxon>Alphaproteobacteria</taxon>
        <taxon>Sphingomonadales</taxon>
        <taxon>Sphingomonadaceae</taxon>
        <taxon>Sphingobium</taxon>
    </lineage>
</organism>
<accession>T0HQ62</accession>
<protein>
    <submittedName>
        <fullName evidence="1">Uncharacterized protein</fullName>
    </submittedName>
</protein>
<keyword evidence="2" id="KW-1185">Reference proteome</keyword>
<dbReference type="PATRIC" id="fig|1331060.3.peg.409"/>